<evidence type="ECO:0000313" key="2">
    <source>
        <dbReference type="Proteomes" id="UP000287394"/>
    </source>
</evidence>
<evidence type="ECO:0000313" key="1">
    <source>
        <dbReference type="EMBL" id="BDI32323.1"/>
    </source>
</evidence>
<gene>
    <name evidence="1" type="ORF">CCAX7_43740</name>
</gene>
<dbReference type="RefSeq" id="WP_119321994.1">
    <property type="nucleotide sequence ID" value="NZ_AP025739.1"/>
</dbReference>
<name>A0A402CXC2_9BACT</name>
<dbReference type="Proteomes" id="UP000287394">
    <property type="component" value="Chromosome"/>
</dbReference>
<dbReference type="EMBL" id="AP025739">
    <property type="protein sequence ID" value="BDI32323.1"/>
    <property type="molecule type" value="Genomic_DNA"/>
</dbReference>
<protein>
    <submittedName>
        <fullName evidence="1">Uncharacterized protein</fullName>
    </submittedName>
</protein>
<reference evidence="1 2" key="1">
    <citation type="journal article" date="2019" name="Int. J. Syst. Evol. Microbiol.">
        <title>Capsulimonas corticalis gen. nov., sp. nov., an aerobic capsulated bacterium, of a novel bacterial order, Capsulimonadales ord. nov., of the class Armatimonadia of the phylum Armatimonadetes.</title>
        <authorList>
            <person name="Li J."/>
            <person name="Kudo C."/>
            <person name="Tonouchi A."/>
        </authorList>
    </citation>
    <scope>NUCLEOTIDE SEQUENCE [LARGE SCALE GENOMIC DNA]</scope>
    <source>
        <strain evidence="1 2">AX-7</strain>
    </source>
</reference>
<organism evidence="1 2">
    <name type="scientific">Capsulimonas corticalis</name>
    <dbReference type="NCBI Taxonomy" id="2219043"/>
    <lineage>
        <taxon>Bacteria</taxon>
        <taxon>Bacillati</taxon>
        <taxon>Armatimonadota</taxon>
        <taxon>Armatimonadia</taxon>
        <taxon>Capsulimonadales</taxon>
        <taxon>Capsulimonadaceae</taxon>
        <taxon>Capsulimonas</taxon>
    </lineage>
</organism>
<keyword evidence="2" id="KW-1185">Reference proteome</keyword>
<sequence>MTIPTTTTEAPNGPVQLLTDAKKEKFRLDYNGASIFQGSVKVRRADTALSLKDANTRLFVLSKYDGWDIVTQTIRVGVIGATDGDIVLLKGVLPETFGGMLCKAEHVALPPEPVEADASAFYCIDHDWMLSVDDGAEGSFLTATNGKTKMEFAGEIVLRFRPWYRARHCGV</sequence>
<accession>A0A402CXC2</accession>
<dbReference type="KEGG" id="ccot:CCAX7_43740"/>
<proteinExistence type="predicted"/>
<dbReference type="AlphaFoldDB" id="A0A402CXC2"/>